<evidence type="ECO:0000313" key="4">
    <source>
        <dbReference type="Proteomes" id="UP000242457"/>
    </source>
</evidence>
<proteinExistence type="predicted"/>
<evidence type="ECO:0000313" key="3">
    <source>
        <dbReference type="EMBL" id="PBC26033.1"/>
    </source>
</evidence>
<organism evidence="3 4">
    <name type="scientific">Apis cerana cerana</name>
    <name type="common">Oriental honeybee</name>
    <dbReference type="NCBI Taxonomy" id="94128"/>
    <lineage>
        <taxon>Eukaryota</taxon>
        <taxon>Metazoa</taxon>
        <taxon>Ecdysozoa</taxon>
        <taxon>Arthropoda</taxon>
        <taxon>Hexapoda</taxon>
        <taxon>Insecta</taxon>
        <taxon>Pterygota</taxon>
        <taxon>Neoptera</taxon>
        <taxon>Endopterygota</taxon>
        <taxon>Hymenoptera</taxon>
        <taxon>Apocrita</taxon>
        <taxon>Aculeata</taxon>
        <taxon>Apoidea</taxon>
        <taxon>Anthophila</taxon>
        <taxon>Apidae</taxon>
        <taxon>Apis</taxon>
    </lineage>
</organism>
<dbReference type="AlphaFoldDB" id="A0A2A3E2R3"/>
<sequence length="164" mass="18742">MQNKIATAIWCSLLKKLLGYRIIHAGSQPANPMARTAYDHAESKVRGVLQDARQGLNCRYREFIMLRFIAWIAAFLILIGSVWSQEDLFEEKIEHNIPKFGFTLLEPFRKYFCNNFCSSSSQLYIMNFACAIKCPELYLPHQTSTMAPYSSTSSTSTTTMNMTT</sequence>
<keyword evidence="1" id="KW-1133">Transmembrane helix</keyword>
<feature type="signal peptide" evidence="2">
    <location>
        <begin position="1"/>
        <end position="19"/>
    </location>
</feature>
<dbReference type="EMBL" id="KZ288416">
    <property type="protein sequence ID" value="PBC26033.1"/>
    <property type="molecule type" value="Genomic_DNA"/>
</dbReference>
<evidence type="ECO:0000256" key="1">
    <source>
        <dbReference type="SAM" id="Phobius"/>
    </source>
</evidence>
<keyword evidence="3" id="KW-0560">Oxidoreductase</keyword>
<keyword evidence="1" id="KW-0812">Transmembrane</keyword>
<keyword evidence="3" id="KW-0575">Peroxidase</keyword>
<accession>A0A2A3E2R3</accession>
<protein>
    <submittedName>
        <fullName evidence="3">Chorion peroxidase</fullName>
    </submittedName>
</protein>
<evidence type="ECO:0000256" key="2">
    <source>
        <dbReference type="SAM" id="SignalP"/>
    </source>
</evidence>
<reference evidence="3 4" key="1">
    <citation type="submission" date="2014-07" db="EMBL/GenBank/DDBJ databases">
        <title>Genomic and transcriptomic analysis on Apis cerana provide comprehensive insights into honey bee biology.</title>
        <authorList>
            <person name="Diao Q."/>
            <person name="Sun L."/>
            <person name="Zheng H."/>
            <person name="Zheng H."/>
            <person name="Xu S."/>
            <person name="Wang S."/>
            <person name="Zeng Z."/>
            <person name="Hu F."/>
            <person name="Su S."/>
            <person name="Wu J."/>
        </authorList>
    </citation>
    <scope>NUCLEOTIDE SEQUENCE [LARGE SCALE GENOMIC DNA]</scope>
    <source>
        <tissue evidence="3">Pupae without intestine</tissue>
    </source>
</reference>
<name>A0A2A3E2R3_APICC</name>
<feature type="chain" id="PRO_5012607262" evidence="2">
    <location>
        <begin position="20"/>
        <end position="164"/>
    </location>
</feature>
<dbReference type="Proteomes" id="UP000242457">
    <property type="component" value="Unassembled WGS sequence"/>
</dbReference>
<keyword evidence="1" id="KW-0472">Membrane</keyword>
<dbReference type="GO" id="GO:0004601">
    <property type="term" value="F:peroxidase activity"/>
    <property type="evidence" value="ECO:0007669"/>
    <property type="project" value="UniProtKB-KW"/>
</dbReference>
<keyword evidence="4" id="KW-1185">Reference proteome</keyword>
<keyword evidence="2" id="KW-0732">Signal</keyword>
<feature type="transmembrane region" description="Helical" evidence="1">
    <location>
        <begin position="63"/>
        <end position="83"/>
    </location>
</feature>
<dbReference type="OrthoDB" id="7616321at2759"/>
<gene>
    <name evidence="3" type="ORF">APICC_04842</name>
</gene>